<evidence type="ECO:0000313" key="24">
    <source>
        <dbReference type="EMBL" id="KCW74889.1"/>
    </source>
</evidence>
<dbReference type="PROSITE" id="PS00108">
    <property type="entry name" value="PROTEIN_KINASE_ST"/>
    <property type="match status" value="1"/>
</dbReference>
<dbReference type="Pfam" id="PF00954">
    <property type="entry name" value="S_locus_glycop"/>
    <property type="match status" value="1"/>
</dbReference>
<dbReference type="InterPro" id="IPR000719">
    <property type="entry name" value="Prot_kinase_dom"/>
</dbReference>
<evidence type="ECO:0000256" key="14">
    <source>
        <dbReference type="ARBA" id="ARBA00023170"/>
    </source>
</evidence>
<comment type="catalytic activity">
    <reaction evidence="17 18">
        <text>L-seryl-[protein] + ATP = O-phospho-L-seryl-[protein] + ADP + H(+)</text>
        <dbReference type="Rhea" id="RHEA:17989"/>
        <dbReference type="Rhea" id="RHEA-COMP:9863"/>
        <dbReference type="Rhea" id="RHEA-COMP:11604"/>
        <dbReference type="ChEBI" id="CHEBI:15378"/>
        <dbReference type="ChEBI" id="CHEBI:29999"/>
        <dbReference type="ChEBI" id="CHEBI:30616"/>
        <dbReference type="ChEBI" id="CHEBI:83421"/>
        <dbReference type="ChEBI" id="CHEBI:456216"/>
        <dbReference type="EC" id="2.7.11.1"/>
    </reaction>
</comment>
<dbReference type="InterPro" id="IPR011009">
    <property type="entry name" value="Kinase-like_dom_sf"/>
</dbReference>
<reference evidence="24" key="1">
    <citation type="submission" date="2013-07" db="EMBL/GenBank/DDBJ databases">
        <title>The genome of Eucalyptus grandis.</title>
        <authorList>
            <person name="Schmutz J."/>
            <person name="Hayes R."/>
            <person name="Myburg A."/>
            <person name="Tuskan G."/>
            <person name="Grattapaglia D."/>
            <person name="Rokhsar D.S."/>
        </authorList>
    </citation>
    <scope>NUCLEOTIDE SEQUENCE</scope>
    <source>
        <tissue evidence="24">Leaf extractions</tissue>
    </source>
</reference>
<name>A0A059C9H1_EUCGR</name>
<keyword evidence="3 18" id="KW-0723">Serine/threonine-protein kinase</keyword>
<dbReference type="Pfam" id="PF11883">
    <property type="entry name" value="DUF3403"/>
    <property type="match status" value="1"/>
</dbReference>
<dbReference type="SUPFAM" id="SSF51110">
    <property type="entry name" value="alpha-D-mannose-specific plant lectins"/>
    <property type="match status" value="1"/>
</dbReference>
<keyword evidence="6 20" id="KW-0732">Signal</keyword>
<dbReference type="GO" id="GO:0005886">
    <property type="term" value="C:plasma membrane"/>
    <property type="evidence" value="ECO:0007669"/>
    <property type="project" value="UniProtKB-SubCell"/>
</dbReference>
<dbReference type="InterPro" id="IPR000858">
    <property type="entry name" value="S_locus_glycoprot_dom"/>
</dbReference>
<dbReference type="SUPFAM" id="SSF56112">
    <property type="entry name" value="Protein kinase-like (PK-like)"/>
    <property type="match status" value="1"/>
</dbReference>
<evidence type="ECO:0000256" key="13">
    <source>
        <dbReference type="ARBA" id="ARBA00023157"/>
    </source>
</evidence>
<keyword evidence="8 18" id="KW-0547">Nucleotide-binding</keyword>
<dbReference type="Pfam" id="PF08276">
    <property type="entry name" value="PAN_2"/>
    <property type="match status" value="1"/>
</dbReference>
<evidence type="ECO:0000256" key="7">
    <source>
        <dbReference type="ARBA" id="ARBA00022734"/>
    </source>
</evidence>
<dbReference type="InterPro" id="IPR001480">
    <property type="entry name" value="Bulb-type_lectin_dom"/>
</dbReference>
<feature type="signal peptide" evidence="20">
    <location>
        <begin position="1"/>
        <end position="20"/>
    </location>
</feature>
<dbReference type="GO" id="GO:0004674">
    <property type="term" value="F:protein serine/threonine kinase activity"/>
    <property type="evidence" value="ECO:0007669"/>
    <property type="project" value="UniProtKB-KW"/>
</dbReference>
<feature type="domain" description="Bulb-type lectin" evidence="22">
    <location>
        <begin position="26"/>
        <end position="148"/>
    </location>
</feature>
<dbReference type="EMBL" id="KK198757">
    <property type="protein sequence ID" value="KCW74889.1"/>
    <property type="molecule type" value="Genomic_DNA"/>
</dbReference>
<dbReference type="GO" id="GO:0048544">
    <property type="term" value="P:recognition of pollen"/>
    <property type="evidence" value="ECO:0007669"/>
    <property type="project" value="InterPro"/>
</dbReference>
<dbReference type="GO" id="GO:0030246">
    <property type="term" value="F:carbohydrate binding"/>
    <property type="evidence" value="ECO:0007669"/>
    <property type="project" value="UniProtKB-KW"/>
</dbReference>
<evidence type="ECO:0000256" key="20">
    <source>
        <dbReference type="SAM" id="SignalP"/>
    </source>
</evidence>
<dbReference type="EC" id="2.7.11.1" evidence="18"/>
<dbReference type="FunFam" id="2.90.10.10:FF:000004">
    <property type="entry name" value="G-type lectin S-receptor-like serine/threonine-protein kinase"/>
    <property type="match status" value="1"/>
</dbReference>
<dbReference type="CDD" id="cd01098">
    <property type="entry name" value="PAN_AP_plant"/>
    <property type="match status" value="1"/>
</dbReference>
<evidence type="ECO:0000256" key="11">
    <source>
        <dbReference type="ARBA" id="ARBA00022989"/>
    </source>
</evidence>
<dbReference type="KEGG" id="egr:104447406"/>
<evidence type="ECO:0000256" key="2">
    <source>
        <dbReference type="ARBA" id="ARBA00022475"/>
    </source>
</evidence>
<organism evidence="24">
    <name type="scientific">Eucalyptus grandis</name>
    <name type="common">Flooded gum</name>
    <dbReference type="NCBI Taxonomy" id="71139"/>
    <lineage>
        <taxon>Eukaryota</taxon>
        <taxon>Viridiplantae</taxon>
        <taxon>Streptophyta</taxon>
        <taxon>Embryophyta</taxon>
        <taxon>Tracheophyta</taxon>
        <taxon>Spermatophyta</taxon>
        <taxon>Magnoliopsida</taxon>
        <taxon>eudicotyledons</taxon>
        <taxon>Gunneridae</taxon>
        <taxon>Pentapetalae</taxon>
        <taxon>rosids</taxon>
        <taxon>malvids</taxon>
        <taxon>Myrtales</taxon>
        <taxon>Myrtaceae</taxon>
        <taxon>Myrtoideae</taxon>
        <taxon>Eucalypteae</taxon>
        <taxon>Eucalyptus</taxon>
    </lineage>
</organism>
<dbReference type="OMA" id="NECEVQC"/>
<evidence type="ECO:0000256" key="15">
    <source>
        <dbReference type="ARBA" id="ARBA00023180"/>
    </source>
</evidence>
<keyword evidence="10 18" id="KW-0067">ATP-binding</keyword>
<keyword evidence="7" id="KW-0430">Lectin</keyword>
<feature type="transmembrane region" description="Helical" evidence="19">
    <location>
        <begin position="438"/>
        <end position="460"/>
    </location>
</feature>
<dbReference type="GO" id="GO:0005524">
    <property type="term" value="F:ATP binding"/>
    <property type="evidence" value="ECO:0007669"/>
    <property type="project" value="UniProtKB-KW"/>
</dbReference>
<keyword evidence="15" id="KW-0325">Glycoprotein</keyword>
<dbReference type="InterPro" id="IPR024171">
    <property type="entry name" value="SRK-like_kinase"/>
</dbReference>
<evidence type="ECO:0000256" key="4">
    <source>
        <dbReference type="ARBA" id="ARBA00022679"/>
    </source>
</evidence>
<keyword evidence="2" id="KW-1003">Cell membrane</keyword>
<accession>A0A059C9H1</accession>
<dbReference type="CDD" id="cd00028">
    <property type="entry name" value="B_lectin"/>
    <property type="match status" value="1"/>
</dbReference>
<comment type="catalytic activity">
    <reaction evidence="16 18">
        <text>L-threonyl-[protein] + ATP = O-phospho-L-threonyl-[protein] + ADP + H(+)</text>
        <dbReference type="Rhea" id="RHEA:46608"/>
        <dbReference type="Rhea" id="RHEA-COMP:11060"/>
        <dbReference type="Rhea" id="RHEA-COMP:11605"/>
        <dbReference type="ChEBI" id="CHEBI:15378"/>
        <dbReference type="ChEBI" id="CHEBI:30013"/>
        <dbReference type="ChEBI" id="CHEBI:30616"/>
        <dbReference type="ChEBI" id="CHEBI:61977"/>
        <dbReference type="ChEBI" id="CHEBI:456216"/>
        <dbReference type="EC" id="2.7.11.1"/>
    </reaction>
</comment>
<feature type="domain" description="Protein kinase" evidence="21">
    <location>
        <begin position="500"/>
        <end position="785"/>
    </location>
</feature>
<dbReference type="InParanoid" id="A0A059C9H1"/>
<dbReference type="FunFam" id="1.10.510.10:FF:000060">
    <property type="entry name" value="G-type lectin S-receptor-like serine/threonine-protein kinase"/>
    <property type="match status" value="1"/>
</dbReference>
<dbReference type="SMART" id="SM00108">
    <property type="entry name" value="B_lectin"/>
    <property type="match status" value="1"/>
</dbReference>
<keyword evidence="5 19" id="KW-0812">Transmembrane</keyword>
<evidence type="ECO:0000259" key="23">
    <source>
        <dbReference type="PROSITE" id="PS50948"/>
    </source>
</evidence>
<keyword evidence="13" id="KW-1015">Disulfide bond</keyword>
<dbReference type="Gramene" id="KCW74889">
    <property type="protein sequence ID" value="KCW74889"/>
    <property type="gene ID" value="EUGRSUZ_E03629"/>
</dbReference>
<proteinExistence type="inferred from homology"/>
<keyword evidence="4 18" id="KW-0808">Transferase</keyword>
<dbReference type="AlphaFoldDB" id="A0A059C9H1"/>
<dbReference type="Gene3D" id="3.30.200.20">
    <property type="entry name" value="Phosphorylase Kinase, domain 1"/>
    <property type="match status" value="1"/>
</dbReference>
<evidence type="ECO:0000256" key="16">
    <source>
        <dbReference type="ARBA" id="ARBA00047899"/>
    </source>
</evidence>
<keyword evidence="12 19" id="KW-0472">Membrane</keyword>
<evidence type="ECO:0000256" key="5">
    <source>
        <dbReference type="ARBA" id="ARBA00022692"/>
    </source>
</evidence>
<dbReference type="FunFam" id="3.30.200.20:FF:000330">
    <property type="entry name" value="G-type lectin S-receptor-like serine/threonine-protein kinase At4g03230"/>
    <property type="match status" value="1"/>
</dbReference>
<evidence type="ECO:0000256" key="10">
    <source>
        <dbReference type="ARBA" id="ARBA00022840"/>
    </source>
</evidence>
<evidence type="ECO:0000256" key="1">
    <source>
        <dbReference type="ARBA" id="ARBA00004251"/>
    </source>
</evidence>
<evidence type="ECO:0000256" key="9">
    <source>
        <dbReference type="ARBA" id="ARBA00022777"/>
    </source>
</evidence>
<evidence type="ECO:0000256" key="12">
    <source>
        <dbReference type="ARBA" id="ARBA00023136"/>
    </source>
</evidence>
<sequence length="816" mass="91785">MDILCFSVLYCISISLFSLAEVCKSVDVLSSSEPIRDGDTLVSAGEKFQLGFFSPGNSSNRFLAIWYHNIPEKTIVWVANGDNPVTDSSGVLRIGNEGKLVLVNQAERVLWSSNNMNTSSQSVVAQLLDSGNLVLKDDSENVSGNYLWQSFDRPSNTLLAGMKLGWDLRMGLDRHMTSWKSAEDPSTGDFTYGVDLGGIIPQLVIRKGRVKYFRSGPWNGIQFSGVPLTPNLIFIPKFVNNSQEVYYTFNNFNESTITRSVLNASGNHQRYLWNEETQEWTVIYMLPHDACDVYGNCGPNTMCIVGDFQICNCMTGYQPKSQAEWDSLVWSSGCVSKNPFNCSKGEGFKRLEGVKIPDLLQFTMNTSMSLKECEFECFKNCSCRAYANIDATGGGSGCLLWFGDLLDVRKLSVHANQDLYIRVSASDLDSVNSKWKEWVAVAISVAFVVLLVVLYFCIIWKRKKHAQGTGITFDLPAEDENSLQLLIFDRVTILQATNNFCDSNKLGEGGFGPVYKGQLPNGQEIAVKRLSEDSRQGLNEFKNEVMLIAKLQHRNLVKLLGCCIEEERMLIYEYMPNGSLDSFIFGKTRENSLVWRMRFDIIVGIARGLLYLHRDSRLRIIHRDLKASNVLLDNEMNPKISDFGMARVFGGDISLVKTKRIVGTYGYMAPEYAIDGLFSTKSDIFSFGVLLLEIISGKRNREFNHPDHCFNLLGHAWMLWLERKASDFIDPQLPNSFDLSEVVKCIHVGLLCVQRRPDDRPNMSTVLLMLDSESASLPQPKQPGFYIERSSEHTNVEMSGRNCNSNEITITLLEGR</sequence>
<dbReference type="PANTHER" id="PTHR27002">
    <property type="entry name" value="RECEPTOR-LIKE SERINE/THREONINE-PROTEIN KINASE SD1-8"/>
    <property type="match status" value="1"/>
</dbReference>
<comment type="subcellular location">
    <subcellularLocation>
        <location evidence="1">Cell membrane</location>
        <topology evidence="1">Single-pass type I membrane protein</topology>
    </subcellularLocation>
</comment>
<dbReference type="InterPro" id="IPR008271">
    <property type="entry name" value="Ser/Thr_kinase_AS"/>
</dbReference>
<feature type="domain" description="Apple" evidence="23">
    <location>
        <begin position="342"/>
        <end position="424"/>
    </location>
</feature>
<dbReference type="OrthoDB" id="1910371at2759"/>
<feature type="chain" id="PRO_5005405424" description="Receptor-like serine/threonine-protein kinase" evidence="20">
    <location>
        <begin position="21"/>
        <end position="816"/>
    </location>
</feature>
<dbReference type="eggNOG" id="ENOG502QSMT">
    <property type="taxonomic scope" value="Eukaryota"/>
</dbReference>
<keyword evidence="14" id="KW-0675">Receptor</keyword>
<evidence type="ECO:0000259" key="22">
    <source>
        <dbReference type="PROSITE" id="PS50927"/>
    </source>
</evidence>
<keyword evidence="9 18" id="KW-0418">Kinase</keyword>
<dbReference type="Pfam" id="PF01453">
    <property type="entry name" value="B_lectin"/>
    <property type="match status" value="1"/>
</dbReference>
<evidence type="ECO:0000256" key="8">
    <source>
        <dbReference type="ARBA" id="ARBA00022741"/>
    </source>
</evidence>
<dbReference type="InterPro" id="IPR021820">
    <property type="entry name" value="S-locus_recpt_kinase_C"/>
</dbReference>
<evidence type="ECO:0000256" key="18">
    <source>
        <dbReference type="PIRNR" id="PIRNR000641"/>
    </source>
</evidence>
<dbReference type="PANTHER" id="PTHR27002:SF1119">
    <property type="entry name" value="PROTEIN KINASE DOMAIN-CONTAINING PROTEIN"/>
    <property type="match status" value="1"/>
</dbReference>
<evidence type="ECO:0000256" key="6">
    <source>
        <dbReference type="ARBA" id="ARBA00022729"/>
    </source>
</evidence>
<dbReference type="InterPro" id="IPR036426">
    <property type="entry name" value="Bulb-type_lectin_dom_sf"/>
</dbReference>
<evidence type="ECO:0000256" key="19">
    <source>
        <dbReference type="SAM" id="Phobius"/>
    </source>
</evidence>
<comment type="similarity">
    <text evidence="18">Belongs to the protein kinase superfamily. Ser/Thr protein kinase family.</text>
</comment>
<keyword evidence="11 19" id="KW-1133">Transmembrane helix</keyword>
<dbReference type="SMART" id="SM00473">
    <property type="entry name" value="PAN_AP"/>
    <property type="match status" value="1"/>
</dbReference>
<protein>
    <recommendedName>
        <fullName evidence="18">Receptor-like serine/threonine-protein kinase</fullName>
        <ecNumber evidence="18">2.7.11.1</ecNumber>
    </recommendedName>
</protein>
<gene>
    <name evidence="24" type="ORF">EUGRSUZ_E03629</name>
</gene>
<evidence type="ECO:0000256" key="17">
    <source>
        <dbReference type="ARBA" id="ARBA00048679"/>
    </source>
</evidence>
<dbReference type="InterPro" id="IPR003609">
    <property type="entry name" value="Pan_app"/>
</dbReference>
<dbReference type="GO" id="GO:0106310">
    <property type="term" value="F:protein serine kinase activity"/>
    <property type="evidence" value="ECO:0007669"/>
    <property type="project" value="RHEA"/>
</dbReference>
<dbReference type="Gene3D" id="2.90.10.10">
    <property type="entry name" value="Bulb-type lectin domain"/>
    <property type="match status" value="1"/>
</dbReference>
<dbReference type="PROSITE" id="PS50927">
    <property type="entry name" value="BULB_LECTIN"/>
    <property type="match status" value="1"/>
</dbReference>
<evidence type="ECO:0000256" key="3">
    <source>
        <dbReference type="ARBA" id="ARBA00022527"/>
    </source>
</evidence>
<dbReference type="InterPro" id="IPR001245">
    <property type="entry name" value="Ser-Thr/Tyr_kinase_cat_dom"/>
</dbReference>
<evidence type="ECO:0000259" key="21">
    <source>
        <dbReference type="PROSITE" id="PS50011"/>
    </source>
</evidence>
<dbReference type="CDD" id="cd14066">
    <property type="entry name" value="STKc_IRAK"/>
    <property type="match status" value="1"/>
</dbReference>
<dbReference type="Pfam" id="PF07714">
    <property type="entry name" value="PK_Tyr_Ser-Thr"/>
    <property type="match status" value="1"/>
</dbReference>
<dbReference type="PROSITE" id="PS50011">
    <property type="entry name" value="PROTEIN_KINASE_DOM"/>
    <property type="match status" value="1"/>
</dbReference>
<dbReference type="PIRSF" id="PIRSF000641">
    <property type="entry name" value="SRK"/>
    <property type="match status" value="1"/>
</dbReference>
<dbReference type="PROSITE" id="PS50948">
    <property type="entry name" value="PAN"/>
    <property type="match status" value="1"/>
</dbReference>
<dbReference type="SMART" id="SM00220">
    <property type="entry name" value="S_TKc"/>
    <property type="match status" value="1"/>
</dbReference>
<dbReference type="Gene3D" id="1.10.510.10">
    <property type="entry name" value="Transferase(Phosphotransferase) domain 1"/>
    <property type="match status" value="1"/>
</dbReference>